<keyword evidence="1" id="KW-0805">Transcription regulation</keyword>
<evidence type="ECO:0000256" key="1">
    <source>
        <dbReference type="ARBA" id="ARBA00023015"/>
    </source>
</evidence>
<dbReference type="RefSeq" id="WP_086997861.1">
    <property type="nucleotide sequence ID" value="NZ_FUHW01000027.1"/>
</dbReference>
<feature type="region of interest" description="Disordered" evidence="4">
    <location>
        <begin position="137"/>
        <end position="203"/>
    </location>
</feature>
<proteinExistence type="predicted"/>
<dbReference type="PANTHER" id="PTHR33154:SF33">
    <property type="entry name" value="TRANSCRIPTIONAL REPRESSOR SDPR"/>
    <property type="match status" value="1"/>
</dbReference>
<gene>
    <name evidence="6" type="ORF">FM101_07815</name>
</gene>
<evidence type="ECO:0000256" key="4">
    <source>
        <dbReference type="SAM" id="MobiDB-lite"/>
    </source>
</evidence>
<feature type="compositionally biased region" description="Polar residues" evidence="4">
    <location>
        <begin position="159"/>
        <end position="173"/>
    </location>
</feature>
<dbReference type="InterPro" id="IPR001845">
    <property type="entry name" value="HTH_ArsR_DNA-bd_dom"/>
</dbReference>
<dbReference type="Proteomes" id="UP000195913">
    <property type="component" value="Unassembled WGS sequence"/>
</dbReference>
<dbReference type="InterPro" id="IPR036388">
    <property type="entry name" value="WH-like_DNA-bd_sf"/>
</dbReference>
<keyword evidence="3" id="KW-0804">Transcription</keyword>
<evidence type="ECO:0000256" key="3">
    <source>
        <dbReference type="ARBA" id="ARBA00023163"/>
    </source>
</evidence>
<dbReference type="InterPro" id="IPR051081">
    <property type="entry name" value="HTH_MetalResp_TranReg"/>
</dbReference>
<dbReference type="GO" id="GO:0003677">
    <property type="term" value="F:DNA binding"/>
    <property type="evidence" value="ECO:0007669"/>
    <property type="project" value="UniProtKB-KW"/>
</dbReference>
<keyword evidence="7" id="KW-1185">Reference proteome</keyword>
<dbReference type="InterPro" id="IPR011991">
    <property type="entry name" value="ArsR-like_HTH"/>
</dbReference>
<evidence type="ECO:0000259" key="5">
    <source>
        <dbReference type="PROSITE" id="PS50987"/>
    </source>
</evidence>
<dbReference type="CDD" id="cd00090">
    <property type="entry name" value="HTH_ARSR"/>
    <property type="match status" value="1"/>
</dbReference>
<dbReference type="EMBL" id="FUHW01000027">
    <property type="protein sequence ID" value="SJM63305.1"/>
    <property type="molecule type" value="Genomic_DNA"/>
</dbReference>
<dbReference type="PROSITE" id="PS50987">
    <property type="entry name" value="HTH_ARSR_2"/>
    <property type="match status" value="1"/>
</dbReference>
<evidence type="ECO:0000256" key="2">
    <source>
        <dbReference type="ARBA" id="ARBA00023125"/>
    </source>
</evidence>
<keyword evidence="2" id="KW-0238">DNA-binding</keyword>
<dbReference type="SMART" id="SM00418">
    <property type="entry name" value="HTH_ARSR"/>
    <property type="match status" value="1"/>
</dbReference>
<dbReference type="PANTHER" id="PTHR33154">
    <property type="entry name" value="TRANSCRIPTIONAL REGULATOR, ARSR FAMILY"/>
    <property type="match status" value="1"/>
</dbReference>
<dbReference type="AlphaFoldDB" id="A0A1R4G5E8"/>
<feature type="compositionally biased region" description="Basic and acidic residues" evidence="4">
    <location>
        <begin position="140"/>
        <end position="149"/>
    </location>
</feature>
<protein>
    <submittedName>
        <fullName evidence="6">Transcriptional regulator, ArsR family</fullName>
    </submittedName>
</protein>
<organism evidence="6 7">
    <name type="scientific">Arthrobacter rhombi</name>
    <dbReference type="NCBI Taxonomy" id="71253"/>
    <lineage>
        <taxon>Bacteria</taxon>
        <taxon>Bacillati</taxon>
        <taxon>Actinomycetota</taxon>
        <taxon>Actinomycetes</taxon>
        <taxon>Micrococcales</taxon>
        <taxon>Micrococcaceae</taxon>
        <taxon>Arthrobacter</taxon>
    </lineage>
</organism>
<accession>A0A1R4G5E8</accession>
<evidence type="ECO:0000313" key="7">
    <source>
        <dbReference type="Proteomes" id="UP000195913"/>
    </source>
</evidence>
<name>A0A1R4G5E8_9MICC</name>
<feature type="domain" description="HTH arsR-type" evidence="5">
    <location>
        <begin position="1"/>
        <end position="92"/>
    </location>
</feature>
<sequence>MTFDDVFSVLADPTRRRILEALREEENSVGDLVQLLEVSQPTVSKHLKVLREVGVLRMRADGQRRIYSVEPGALHRAASWLAAFPGHAGAEMAVTAITRAEYKKDGSFGNDLDTATVDDNAGEEATVRALETAASYRSAQQRELEERSAQEALALEQENPANPGSGNTPQQLGRTVGRTVEQVTGRAQDLLERLQKPKFGRRR</sequence>
<dbReference type="NCBIfam" id="NF033788">
    <property type="entry name" value="HTH_metalloreg"/>
    <property type="match status" value="1"/>
</dbReference>
<reference evidence="6 7" key="1">
    <citation type="submission" date="2017-02" db="EMBL/GenBank/DDBJ databases">
        <authorList>
            <person name="Peterson S.W."/>
        </authorList>
    </citation>
    <scope>NUCLEOTIDE SEQUENCE [LARGE SCALE GENOMIC DNA]</scope>
    <source>
        <strain evidence="6 7">B Ar 00.02</strain>
    </source>
</reference>
<dbReference type="Gene3D" id="1.10.10.10">
    <property type="entry name" value="Winged helix-like DNA-binding domain superfamily/Winged helix DNA-binding domain"/>
    <property type="match status" value="1"/>
</dbReference>
<dbReference type="GO" id="GO:0003700">
    <property type="term" value="F:DNA-binding transcription factor activity"/>
    <property type="evidence" value="ECO:0007669"/>
    <property type="project" value="InterPro"/>
</dbReference>
<dbReference type="PRINTS" id="PR00778">
    <property type="entry name" value="HTHARSR"/>
</dbReference>
<dbReference type="Pfam" id="PF01022">
    <property type="entry name" value="HTH_5"/>
    <property type="match status" value="1"/>
</dbReference>
<dbReference type="SUPFAM" id="SSF46785">
    <property type="entry name" value="Winged helix' DNA-binding domain"/>
    <property type="match status" value="1"/>
</dbReference>
<dbReference type="InterPro" id="IPR036390">
    <property type="entry name" value="WH_DNA-bd_sf"/>
</dbReference>
<evidence type="ECO:0000313" key="6">
    <source>
        <dbReference type="EMBL" id="SJM63305.1"/>
    </source>
</evidence>